<dbReference type="PATRIC" id="fig|1227482.3.peg.2422"/>
<dbReference type="EMBL" id="AOJG01000030">
    <property type="protein sequence ID" value="EMA59349.1"/>
    <property type="molecule type" value="Genomic_DNA"/>
</dbReference>
<gene>
    <name evidence="2" type="ORF">C469_11991</name>
</gene>
<organism evidence="2 3">
    <name type="scientific">Halorubrum lipolyticum DSM 21995</name>
    <dbReference type="NCBI Taxonomy" id="1227482"/>
    <lineage>
        <taxon>Archaea</taxon>
        <taxon>Methanobacteriati</taxon>
        <taxon>Methanobacteriota</taxon>
        <taxon>Stenosarchaea group</taxon>
        <taxon>Halobacteria</taxon>
        <taxon>Halobacteriales</taxon>
        <taxon>Haloferacaceae</taxon>
        <taxon>Halorubrum</taxon>
    </lineage>
</organism>
<evidence type="ECO:0000313" key="3">
    <source>
        <dbReference type="Proteomes" id="UP000011650"/>
    </source>
</evidence>
<feature type="region of interest" description="Disordered" evidence="1">
    <location>
        <begin position="1"/>
        <end position="32"/>
    </location>
</feature>
<evidence type="ECO:0000256" key="1">
    <source>
        <dbReference type="SAM" id="MobiDB-lite"/>
    </source>
</evidence>
<accession>M0NQ70</accession>
<dbReference type="STRING" id="1227482.C469_11991"/>
<evidence type="ECO:0000313" key="2">
    <source>
        <dbReference type="EMBL" id="EMA59349.1"/>
    </source>
</evidence>
<proteinExistence type="predicted"/>
<keyword evidence="3" id="KW-1185">Reference proteome</keyword>
<sequence length="143" mass="14867">MAHKLAHRLQSAGDEPPDIDRDESGPTGVTRRRYARLSGAAVATIATLTGRLNGVVAASTEDAGPERLIRIRGSGAPSTYEVTVDGELVADEGTSRIAGHVSGSTAEGAVAGDERGYRFRGELRDVTVDGDAEVSVDGESFEA</sequence>
<reference evidence="2 3" key="1">
    <citation type="journal article" date="2014" name="PLoS Genet.">
        <title>Phylogenetically driven sequencing of extremely halophilic archaea reveals strategies for static and dynamic osmo-response.</title>
        <authorList>
            <person name="Becker E.A."/>
            <person name="Seitzer P.M."/>
            <person name="Tritt A."/>
            <person name="Larsen D."/>
            <person name="Krusor M."/>
            <person name="Yao A.I."/>
            <person name="Wu D."/>
            <person name="Madern D."/>
            <person name="Eisen J.A."/>
            <person name="Darling A.E."/>
            <person name="Facciotti M.T."/>
        </authorList>
    </citation>
    <scope>NUCLEOTIDE SEQUENCE [LARGE SCALE GENOMIC DNA]</scope>
    <source>
        <strain evidence="2 3">DSM 21995</strain>
    </source>
</reference>
<dbReference type="AlphaFoldDB" id="M0NQ70"/>
<dbReference type="Proteomes" id="UP000011650">
    <property type="component" value="Unassembled WGS sequence"/>
</dbReference>
<dbReference type="OrthoDB" id="202667at2157"/>
<dbReference type="RefSeq" id="WP_008006867.1">
    <property type="nucleotide sequence ID" value="NZ_AOJG01000030.1"/>
</dbReference>
<comment type="caution">
    <text evidence="2">The sequence shown here is derived from an EMBL/GenBank/DDBJ whole genome shotgun (WGS) entry which is preliminary data.</text>
</comment>
<protein>
    <submittedName>
        <fullName evidence="2">Uncharacterized protein</fullName>
    </submittedName>
</protein>
<name>M0NQ70_9EURY</name>